<dbReference type="STRING" id="1513793.SAMN06296036_13421"/>
<reference evidence="2" key="1">
    <citation type="submission" date="2017-04" db="EMBL/GenBank/DDBJ databases">
        <authorList>
            <person name="Varghese N."/>
            <person name="Submissions S."/>
        </authorList>
    </citation>
    <scope>NUCLEOTIDE SEQUENCE [LARGE SCALE GENOMIC DNA]</scope>
    <source>
        <strain evidence="2">RKEM611</strain>
    </source>
</reference>
<name>A0A1Y6CUA5_9BACT</name>
<organism evidence="1 2">
    <name type="scientific">Pseudobacteriovorax antillogorgiicola</name>
    <dbReference type="NCBI Taxonomy" id="1513793"/>
    <lineage>
        <taxon>Bacteria</taxon>
        <taxon>Pseudomonadati</taxon>
        <taxon>Bdellovibrionota</taxon>
        <taxon>Oligoflexia</taxon>
        <taxon>Oligoflexales</taxon>
        <taxon>Pseudobacteriovoracaceae</taxon>
        <taxon>Pseudobacteriovorax</taxon>
    </lineage>
</organism>
<keyword evidence="2" id="KW-1185">Reference proteome</keyword>
<protein>
    <recommendedName>
        <fullName evidence="3">Nicotinate-nucleotide adenylyltransferase</fullName>
    </recommendedName>
</protein>
<gene>
    <name evidence="1" type="ORF">SAMN06296036_13421</name>
</gene>
<dbReference type="Proteomes" id="UP000192907">
    <property type="component" value="Unassembled WGS sequence"/>
</dbReference>
<dbReference type="EMBL" id="FWZT01000034">
    <property type="protein sequence ID" value="SMF79961.1"/>
    <property type="molecule type" value="Genomic_DNA"/>
</dbReference>
<evidence type="ECO:0000313" key="1">
    <source>
        <dbReference type="EMBL" id="SMF79961.1"/>
    </source>
</evidence>
<evidence type="ECO:0000313" key="2">
    <source>
        <dbReference type="Proteomes" id="UP000192907"/>
    </source>
</evidence>
<dbReference type="SUPFAM" id="SSF52374">
    <property type="entry name" value="Nucleotidylyl transferase"/>
    <property type="match status" value="1"/>
</dbReference>
<sequence length="473" mass="54196">MQTIQHQPLTTRVKAKNLNEDRTIYGTFAEIGAGQEVASAFFKVGGASKTVAKTMSAYDMTFSDTIYGKEKSGRYVVENRLNKMLDREFGLLEERIGEQMCERRFFVFANTMATKSPKNGRPGHGWLGCKFQLEPQGPVHKIILHVHLYESMIESQQNLIGVLGVNLLYAAYRYSADLPLLLESLKDGLMGRKFDIDVIKVTGKSFEDVDNRALNLKLISQGLAEAILFDEKGQIQTVTDKFYNQALLVARGRFRPPTLQTKDMLCQGVKQLQEQAKGWVVLPLCEITFNNIFNQEKANEEDLIFRLEMISAMNMQTMITNFEYHYRLSEYLNMFANSHIAFVLGIDNLTELFREEHYKDLPGGTLEAIGRLFKNKFQLYLYPKVGDGGKLVKGEDIQFPQHIQYLFLNLWCQGLIKDFHNYDPDVLNIHSKTVLSKIRDKDESWEALVPPEISSKIKVFVDLIDRRLEEDNA</sequence>
<evidence type="ECO:0008006" key="3">
    <source>
        <dbReference type="Google" id="ProtNLM"/>
    </source>
</evidence>
<proteinExistence type="predicted"/>
<accession>A0A1Y6CUA5</accession>
<dbReference type="AlphaFoldDB" id="A0A1Y6CUA5"/>